<reference evidence="1 2" key="1">
    <citation type="submission" date="2017-11" db="EMBL/GenBank/DDBJ databases">
        <title>Infants hospitalized years apart are colonized by the same room-sourced microbial strains.</title>
        <authorList>
            <person name="Brooks B."/>
            <person name="Olm M.R."/>
            <person name="Firek B.A."/>
            <person name="Baker R."/>
            <person name="Thomas B.C."/>
            <person name="Morowitz M.J."/>
            <person name="Banfield J.F."/>
        </authorList>
    </citation>
    <scope>NUCLEOTIDE SEQUENCE [LARGE SCALE GENOMIC DNA]</scope>
    <source>
        <strain evidence="1">S2_009_000_R2_76</strain>
    </source>
</reference>
<sequence>GFIIFLCIFISAIYNSNKKKSNIKMPTEKSVQSDSTSTVEQIKYPEFSTIFNMFHENDSINTTKGLDTIGLKNFPLFFSIYNGSGAILPLVTLTNKTGENLFCLFTDGGSAAYTMALNDNEVLYRYPGGTSMTSFFVSKTNQPFGEVNLWVDGSQTTTLAINKPAVVKEPYDTLMYISPLILSEKSVAKLTPARLVLILTKKENKYYVSTQSDSIFYLDERKIMQQREEKNKRDSSVH</sequence>
<evidence type="ECO:0000313" key="1">
    <source>
        <dbReference type="EMBL" id="PZP42343.1"/>
    </source>
</evidence>
<dbReference type="Proteomes" id="UP000249645">
    <property type="component" value="Unassembled WGS sequence"/>
</dbReference>
<gene>
    <name evidence="1" type="ORF">DI598_17045</name>
</gene>
<comment type="caution">
    <text evidence="1">The sequence shown here is derived from an EMBL/GenBank/DDBJ whole genome shotgun (WGS) entry which is preliminary data.</text>
</comment>
<dbReference type="AlphaFoldDB" id="A0A2W5EIG6"/>
<accession>A0A2W5EIG6</accession>
<proteinExistence type="predicted"/>
<dbReference type="EMBL" id="QFOI01000438">
    <property type="protein sequence ID" value="PZP42343.1"/>
    <property type="molecule type" value="Genomic_DNA"/>
</dbReference>
<protein>
    <submittedName>
        <fullName evidence="1">Uncharacterized protein</fullName>
    </submittedName>
</protein>
<feature type="non-terminal residue" evidence="1">
    <location>
        <position position="1"/>
    </location>
</feature>
<evidence type="ECO:0000313" key="2">
    <source>
        <dbReference type="Proteomes" id="UP000249645"/>
    </source>
</evidence>
<name>A0A2W5EIG6_9SPHI</name>
<organism evidence="1 2">
    <name type="scientific">Pseudopedobacter saltans</name>
    <dbReference type="NCBI Taxonomy" id="151895"/>
    <lineage>
        <taxon>Bacteria</taxon>
        <taxon>Pseudomonadati</taxon>
        <taxon>Bacteroidota</taxon>
        <taxon>Sphingobacteriia</taxon>
        <taxon>Sphingobacteriales</taxon>
        <taxon>Sphingobacteriaceae</taxon>
        <taxon>Pseudopedobacter</taxon>
    </lineage>
</organism>